<reference evidence="1 2" key="1">
    <citation type="journal article" date="2006" name="Nature">
        <title>Global trends of whole-genome duplications revealed by the ciliate Paramecium tetraurelia.</title>
        <authorList>
            <consortium name="Genoscope"/>
            <person name="Aury J.-M."/>
            <person name="Jaillon O."/>
            <person name="Duret L."/>
            <person name="Noel B."/>
            <person name="Jubin C."/>
            <person name="Porcel B.M."/>
            <person name="Segurens B."/>
            <person name="Daubin V."/>
            <person name="Anthouard V."/>
            <person name="Aiach N."/>
            <person name="Arnaiz O."/>
            <person name="Billaut A."/>
            <person name="Beisson J."/>
            <person name="Blanc I."/>
            <person name="Bouhouche K."/>
            <person name="Camara F."/>
            <person name="Duharcourt S."/>
            <person name="Guigo R."/>
            <person name="Gogendeau D."/>
            <person name="Katinka M."/>
            <person name="Keller A.-M."/>
            <person name="Kissmehl R."/>
            <person name="Klotz C."/>
            <person name="Koll F."/>
            <person name="Le Moue A."/>
            <person name="Lepere C."/>
            <person name="Malinsky S."/>
            <person name="Nowacki M."/>
            <person name="Nowak J.K."/>
            <person name="Plattner H."/>
            <person name="Poulain J."/>
            <person name="Ruiz F."/>
            <person name="Serrano V."/>
            <person name="Zagulski M."/>
            <person name="Dessen P."/>
            <person name="Betermier M."/>
            <person name="Weissenbach J."/>
            <person name="Scarpelli C."/>
            <person name="Schachter V."/>
            <person name="Sperling L."/>
            <person name="Meyer E."/>
            <person name="Cohen J."/>
            <person name="Wincker P."/>
        </authorList>
    </citation>
    <scope>NUCLEOTIDE SEQUENCE [LARGE SCALE GENOMIC DNA]</scope>
    <source>
        <strain evidence="1 2">Stock d4-2</strain>
    </source>
</reference>
<name>A0D4U3_PARTE</name>
<dbReference type="OrthoDB" id="10612297at2759"/>
<dbReference type="InParanoid" id="A0D4U3"/>
<protein>
    <recommendedName>
        <fullName evidence="3">Transmembrane protein</fullName>
    </recommendedName>
</protein>
<dbReference type="HOGENOM" id="CLU_1725855_0_0_1"/>
<keyword evidence="2" id="KW-1185">Reference proteome</keyword>
<evidence type="ECO:0000313" key="2">
    <source>
        <dbReference type="Proteomes" id="UP000000600"/>
    </source>
</evidence>
<organism evidence="1 2">
    <name type="scientific">Paramecium tetraurelia</name>
    <dbReference type="NCBI Taxonomy" id="5888"/>
    <lineage>
        <taxon>Eukaryota</taxon>
        <taxon>Sar</taxon>
        <taxon>Alveolata</taxon>
        <taxon>Ciliophora</taxon>
        <taxon>Intramacronucleata</taxon>
        <taxon>Oligohymenophorea</taxon>
        <taxon>Peniculida</taxon>
        <taxon>Parameciidae</taxon>
        <taxon>Paramecium</taxon>
    </lineage>
</organism>
<dbReference type="AlphaFoldDB" id="A0D4U3"/>
<dbReference type="Proteomes" id="UP000000600">
    <property type="component" value="Unassembled WGS sequence"/>
</dbReference>
<dbReference type="KEGG" id="ptm:GSPATT00013507001"/>
<gene>
    <name evidence="1" type="ORF">GSPATT00013507001</name>
</gene>
<accession>A0D4U3</accession>
<dbReference type="EMBL" id="CT868296">
    <property type="protein sequence ID" value="CAK78060.1"/>
    <property type="molecule type" value="Genomic_DNA"/>
</dbReference>
<evidence type="ECO:0000313" key="1">
    <source>
        <dbReference type="EMBL" id="CAK78060.1"/>
    </source>
</evidence>
<evidence type="ECO:0008006" key="3">
    <source>
        <dbReference type="Google" id="ProtNLM"/>
    </source>
</evidence>
<dbReference type="GeneID" id="5031242"/>
<dbReference type="RefSeq" id="XP_001445457.1">
    <property type="nucleotide sequence ID" value="XM_001445420.1"/>
</dbReference>
<proteinExistence type="predicted"/>
<sequence>MKRVLFQYEKQYSDQLIKYNLQMIIIKYNHKLIRSIKEYDVQKIYIISYFNQIFHFIIYPQESKKELELIDQTLRKNKNYQIFQRNQSISNNVNYVRLIYLKQCFLSLIGRFSNLGKFTQSDLRHILFGLIQYQKGIIILKKKKIQIILGLF</sequence>